<protein>
    <submittedName>
        <fullName evidence="1">Uncharacterized protein</fullName>
    </submittedName>
</protein>
<reference evidence="1 2" key="1">
    <citation type="submission" date="2016-10" db="EMBL/GenBank/DDBJ databases">
        <authorList>
            <person name="de Groot N.N."/>
        </authorList>
    </citation>
    <scope>NUCLEOTIDE SEQUENCE [LARGE SCALE GENOMIC DNA]</scope>
    <source>
        <strain evidence="1 2">CGMCC 1.10267</strain>
    </source>
</reference>
<dbReference type="EMBL" id="FNCS01000003">
    <property type="protein sequence ID" value="SDG53491.1"/>
    <property type="molecule type" value="Genomic_DNA"/>
</dbReference>
<dbReference type="AlphaFoldDB" id="A0A1G7V1T9"/>
<evidence type="ECO:0000313" key="1">
    <source>
        <dbReference type="EMBL" id="SDG53491.1"/>
    </source>
</evidence>
<keyword evidence="2" id="KW-1185">Reference proteome</keyword>
<sequence length="245" mass="27473">MNVFQTREELHRELALASTQQAVDRWLKHSEPNIETLAQNCFERNTARSFRFKKLDITDVQPTAVFRRWAVPYLTGNAPTILGFTKPYQVRELVHDASSTLQSAFYRDTRERYEMDYGRAAKVVNLALKHLICLAHVSPARRSALFEILDIPLDKYTLGMLRPLLPNGLLPRNPSMGDVKTRANYISIQKAIRQLCNPEFSPMHYEVYAYNIGSAQAAKAKAAKKAAAAGTTTSTAGAISSSVKI</sequence>
<organism evidence="1 2">
    <name type="scientific">Pelagibacterium luteolum</name>
    <dbReference type="NCBI Taxonomy" id="440168"/>
    <lineage>
        <taxon>Bacteria</taxon>
        <taxon>Pseudomonadati</taxon>
        <taxon>Pseudomonadota</taxon>
        <taxon>Alphaproteobacteria</taxon>
        <taxon>Hyphomicrobiales</taxon>
        <taxon>Devosiaceae</taxon>
        <taxon>Pelagibacterium</taxon>
    </lineage>
</organism>
<dbReference type="STRING" id="440168.SAMN04487974_103414"/>
<evidence type="ECO:0000313" key="2">
    <source>
        <dbReference type="Proteomes" id="UP000199495"/>
    </source>
</evidence>
<accession>A0A1G7V1T9</accession>
<name>A0A1G7V1T9_9HYPH</name>
<dbReference type="Proteomes" id="UP000199495">
    <property type="component" value="Unassembled WGS sequence"/>
</dbReference>
<gene>
    <name evidence="1" type="ORF">SAMN04487974_103414</name>
</gene>
<proteinExistence type="predicted"/>